<dbReference type="PANTHER" id="PTHR12993">
    <property type="entry name" value="N-ACETYLGLUCOSAMINYL-PHOSPHATIDYLINOSITOL DE-N-ACETYLASE-RELATED"/>
    <property type="match status" value="1"/>
</dbReference>
<dbReference type="InterPro" id="IPR023842">
    <property type="entry name" value="Bacillithiol_biosynth_BshB1"/>
</dbReference>
<reference evidence="1 2" key="1">
    <citation type="journal article" name="Front. Microbiol.">
        <title>Sugar Metabolism of the First Thermophilic Planctomycete Thermogutta terrifontis: Comparative Genomic and Transcriptomic Approaches.</title>
        <authorList>
            <person name="Elcheninov A.G."/>
            <person name="Menzel P."/>
            <person name="Gudbergsdottir S.R."/>
            <person name="Slesarev A.I."/>
            <person name="Kadnikov V.V."/>
            <person name="Krogh A."/>
            <person name="Bonch-Osmolovskaya E.A."/>
            <person name="Peng X."/>
            <person name="Kublanov I.V."/>
        </authorList>
    </citation>
    <scope>NUCLEOTIDE SEQUENCE [LARGE SCALE GENOMIC DNA]</scope>
    <source>
        <strain evidence="1 2">R1</strain>
    </source>
</reference>
<dbReference type="AlphaFoldDB" id="A0A286RFE2"/>
<dbReference type="Pfam" id="PF02585">
    <property type="entry name" value="PIG-L"/>
    <property type="match status" value="1"/>
</dbReference>
<keyword evidence="2" id="KW-1185">Reference proteome</keyword>
<dbReference type="SUPFAM" id="SSF102588">
    <property type="entry name" value="LmbE-like"/>
    <property type="match status" value="1"/>
</dbReference>
<dbReference type="Proteomes" id="UP000215086">
    <property type="component" value="Chromosome"/>
</dbReference>
<dbReference type="GO" id="GO:0019213">
    <property type="term" value="F:deacetylase activity"/>
    <property type="evidence" value="ECO:0007669"/>
    <property type="project" value="InterPro"/>
</dbReference>
<dbReference type="NCBIfam" id="TIGR04001">
    <property type="entry name" value="thiol_BshB1"/>
    <property type="match status" value="1"/>
</dbReference>
<dbReference type="KEGG" id="ttf:THTE_2077"/>
<sequence length="244" mass="27198">MLSAFQKKPEEVTQVDVIVVAPHPDDAELGMGGTILKMVAQGLRVGIVDMSDGEPTPHGSSEIRARETARATELLQLAWRVNLGLPNRSIQPTLEARALLAGVFRLGRPKVVFCPYWEDAHPDHWAVTEIAEAARFWAKLTKTNLPGDPYYPPRLYYYYCTHLRKPFTPNFIVDISDVIDRKLDVVRCYESQVIVGRPVEPISFLDQLKAIAASLGWFGGCAYGEGFAVKEGLCLRDLRAFLLG</sequence>
<evidence type="ECO:0000313" key="1">
    <source>
        <dbReference type="EMBL" id="ASV74679.1"/>
    </source>
</evidence>
<protein>
    <submittedName>
        <fullName evidence="1">Lmbe-related protein</fullName>
    </submittedName>
</protein>
<organism evidence="1 2">
    <name type="scientific">Thermogutta terrifontis</name>
    <dbReference type="NCBI Taxonomy" id="1331910"/>
    <lineage>
        <taxon>Bacteria</taxon>
        <taxon>Pseudomonadati</taxon>
        <taxon>Planctomycetota</taxon>
        <taxon>Planctomycetia</taxon>
        <taxon>Pirellulales</taxon>
        <taxon>Thermoguttaceae</taxon>
        <taxon>Thermogutta</taxon>
    </lineage>
</organism>
<accession>A0A286RFE2</accession>
<dbReference type="InterPro" id="IPR024078">
    <property type="entry name" value="LmbE-like_dom_sf"/>
</dbReference>
<dbReference type="InterPro" id="IPR003737">
    <property type="entry name" value="GlcNAc_PI_deacetylase-related"/>
</dbReference>
<gene>
    <name evidence="1" type="ORF">THTE_2077</name>
</gene>
<dbReference type="Gene3D" id="3.40.50.10320">
    <property type="entry name" value="LmbE-like"/>
    <property type="match status" value="1"/>
</dbReference>
<evidence type="ECO:0000313" key="2">
    <source>
        <dbReference type="Proteomes" id="UP000215086"/>
    </source>
</evidence>
<dbReference type="PANTHER" id="PTHR12993:SF30">
    <property type="entry name" value="N-ACETYL-ALPHA-D-GLUCOSAMINYL L-MALATE DEACETYLASE 1"/>
    <property type="match status" value="1"/>
</dbReference>
<dbReference type="GO" id="GO:0016811">
    <property type="term" value="F:hydrolase activity, acting on carbon-nitrogen (but not peptide) bonds, in linear amides"/>
    <property type="evidence" value="ECO:0007669"/>
    <property type="project" value="TreeGrafter"/>
</dbReference>
<name>A0A286RFE2_9BACT</name>
<dbReference type="EMBL" id="CP018477">
    <property type="protein sequence ID" value="ASV74679.1"/>
    <property type="molecule type" value="Genomic_DNA"/>
</dbReference>
<dbReference type="GO" id="GO:0071793">
    <property type="term" value="P:bacillithiol biosynthetic process"/>
    <property type="evidence" value="ECO:0007669"/>
    <property type="project" value="InterPro"/>
</dbReference>
<proteinExistence type="predicted"/>